<dbReference type="AlphaFoldDB" id="V5BAD9"/>
<sequence length="236" mass="25599">MRPFLPSSKLEFRRVVSNTVLKGVCTVDAPGAGNAMTRRVPFARICTVSCLYSAVFGGHTTITRLVCTAPSYPVLLLPGTVGNLQWRRRGFYGARANKLPPRWEVAPTITRLQGGVGEWHFLPMTFPSLRCGRRLLSWERSRWWKTVAGIQIEVGGGCRGMHWKAALHHTSFFAWTSGGLADCPTAWAQLRAGGGGSALSEAGTRLTASGKKCLCGGRGAWTRNLRDTCGRCSGCG</sequence>
<accession>V5BAD9</accession>
<evidence type="ECO:0000313" key="1">
    <source>
        <dbReference type="EMBL" id="ESS61358.1"/>
    </source>
</evidence>
<dbReference type="Proteomes" id="UP000017861">
    <property type="component" value="Unassembled WGS sequence"/>
</dbReference>
<reference evidence="1 2" key="1">
    <citation type="journal article" date="2014" name="Genome Announc.">
        <title>Trypanosoma cruzi Clone Dm28c Draft Genome Sequence.</title>
        <authorList>
            <person name="Grisard E.C."/>
            <person name="Teixeira S.M."/>
            <person name="de Almeida L.G."/>
            <person name="Stoco P.H."/>
            <person name="Gerber A.L."/>
            <person name="Talavera-Lopez C."/>
            <person name="Lima O.C."/>
            <person name="Andersson B."/>
            <person name="de Vasconcelos A.T."/>
        </authorList>
    </citation>
    <scope>NUCLEOTIDE SEQUENCE [LARGE SCALE GENOMIC DNA]</scope>
    <source>
        <strain evidence="1 2">Dm28c</strain>
    </source>
</reference>
<gene>
    <name evidence="1" type="ORF">TCDM_11063</name>
</gene>
<proteinExistence type="predicted"/>
<evidence type="ECO:0000313" key="2">
    <source>
        <dbReference type="Proteomes" id="UP000017861"/>
    </source>
</evidence>
<dbReference type="VEuPathDB" id="TriTrypDB:TCDM_11063"/>
<name>V5BAD9_TRYCR</name>
<protein>
    <submittedName>
        <fullName evidence="1">Uncharacterized protein</fullName>
    </submittedName>
</protein>
<dbReference type="EMBL" id="AYLP01000300">
    <property type="protein sequence ID" value="ESS61358.1"/>
    <property type="molecule type" value="Genomic_DNA"/>
</dbReference>
<comment type="caution">
    <text evidence="1">The sequence shown here is derived from an EMBL/GenBank/DDBJ whole genome shotgun (WGS) entry which is preliminary data.</text>
</comment>
<organism evidence="1 2">
    <name type="scientific">Trypanosoma cruzi Dm28c</name>
    <dbReference type="NCBI Taxonomy" id="1416333"/>
    <lineage>
        <taxon>Eukaryota</taxon>
        <taxon>Discoba</taxon>
        <taxon>Euglenozoa</taxon>
        <taxon>Kinetoplastea</taxon>
        <taxon>Metakinetoplastina</taxon>
        <taxon>Trypanosomatida</taxon>
        <taxon>Trypanosomatidae</taxon>
        <taxon>Trypanosoma</taxon>
        <taxon>Schizotrypanum</taxon>
    </lineage>
</organism>